<name>A0A9P5VJN2_9FUNG</name>
<feature type="domain" description="N-acetyltransferase" evidence="4">
    <location>
        <begin position="26"/>
        <end position="189"/>
    </location>
</feature>
<protein>
    <recommendedName>
        <fullName evidence="4">N-acetyltransferase domain-containing protein</fullName>
    </recommendedName>
</protein>
<dbReference type="InterPro" id="IPR000182">
    <property type="entry name" value="GNAT_dom"/>
</dbReference>
<accession>A0A9P5VJN2</accession>
<dbReference type="InterPro" id="IPR016181">
    <property type="entry name" value="Acyl_CoA_acyltransferase"/>
</dbReference>
<evidence type="ECO:0000259" key="4">
    <source>
        <dbReference type="Pfam" id="PF13302"/>
    </source>
</evidence>
<comment type="caution">
    <text evidence="5">The sequence shown here is derived from an EMBL/GenBank/DDBJ whole genome shotgun (WGS) entry which is preliminary data.</text>
</comment>
<sequence>MSTEVTTNIRSMGPYQIDTGIWLTSVFPSDAEHVFRVINLDSSIANGLYSSAVTFPFPQESAVAFTIGCLARRTKSGQETTWAIRRSVDGPLIGIFGINLFDHGNDAAMICDGVPIVAPSSSSEAEKRVCGDLGYWISPECVGQGIMSRVLSYGLQHLARQEFGYNRVHGECWKENLASQRVMSRAGMRPSPALPCFVAKFNATKKVAGFVIDL</sequence>
<keyword evidence="6" id="KW-1185">Reference proteome</keyword>
<dbReference type="Gene3D" id="3.40.630.30">
    <property type="match status" value="1"/>
</dbReference>
<dbReference type="SUPFAM" id="SSF55729">
    <property type="entry name" value="Acyl-CoA N-acyltransferases (Nat)"/>
    <property type="match status" value="1"/>
</dbReference>
<keyword evidence="2" id="KW-0012">Acyltransferase</keyword>
<evidence type="ECO:0000256" key="2">
    <source>
        <dbReference type="ARBA" id="ARBA00023315"/>
    </source>
</evidence>
<dbReference type="EMBL" id="JAAAUY010000613">
    <property type="protein sequence ID" value="KAF9327924.1"/>
    <property type="molecule type" value="Genomic_DNA"/>
</dbReference>
<gene>
    <name evidence="5" type="ORF">BG006_008836</name>
</gene>
<reference evidence="5" key="1">
    <citation type="journal article" date="2020" name="Fungal Divers.">
        <title>Resolving the Mortierellaceae phylogeny through synthesis of multi-gene phylogenetics and phylogenomics.</title>
        <authorList>
            <person name="Vandepol N."/>
            <person name="Liber J."/>
            <person name="Desiro A."/>
            <person name="Na H."/>
            <person name="Kennedy M."/>
            <person name="Barry K."/>
            <person name="Grigoriev I.V."/>
            <person name="Miller A.N."/>
            <person name="O'Donnell K."/>
            <person name="Stajich J.E."/>
            <person name="Bonito G."/>
        </authorList>
    </citation>
    <scope>NUCLEOTIDE SEQUENCE</scope>
    <source>
        <strain evidence="5">NVP1</strain>
    </source>
</reference>
<dbReference type="Pfam" id="PF13302">
    <property type="entry name" value="Acetyltransf_3"/>
    <property type="match status" value="1"/>
</dbReference>
<evidence type="ECO:0000256" key="3">
    <source>
        <dbReference type="ARBA" id="ARBA00038502"/>
    </source>
</evidence>
<dbReference type="PANTHER" id="PTHR43792:SF8">
    <property type="entry name" value="[RIBOSOMAL PROTEIN US5]-ALANINE N-ACETYLTRANSFERASE"/>
    <property type="match status" value="1"/>
</dbReference>
<evidence type="ECO:0000313" key="5">
    <source>
        <dbReference type="EMBL" id="KAF9327924.1"/>
    </source>
</evidence>
<dbReference type="GO" id="GO:0016747">
    <property type="term" value="F:acyltransferase activity, transferring groups other than amino-acyl groups"/>
    <property type="evidence" value="ECO:0007669"/>
    <property type="project" value="InterPro"/>
</dbReference>
<proteinExistence type="inferred from homology"/>
<dbReference type="Proteomes" id="UP000696485">
    <property type="component" value="Unassembled WGS sequence"/>
</dbReference>
<organism evidence="5 6">
    <name type="scientific">Podila minutissima</name>
    <dbReference type="NCBI Taxonomy" id="64525"/>
    <lineage>
        <taxon>Eukaryota</taxon>
        <taxon>Fungi</taxon>
        <taxon>Fungi incertae sedis</taxon>
        <taxon>Mucoromycota</taxon>
        <taxon>Mortierellomycotina</taxon>
        <taxon>Mortierellomycetes</taxon>
        <taxon>Mortierellales</taxon>
        <taxon>Mortierellaceae</taxon>
        <taxon>Podila</taxon>
    </lineage>
</organism>
<evidence type="ECO:0000313" key="6">
    <source>
        <dbReference type="Proteomes" id="UP000696485"/>
    </source>
</evidence>
<evidence type="ECO:0000256" key="1">
    <source>
        <dbReference type="ARBA" id="ARBA00022679"/>
    </source>
</evidence>
<keyword evidence="1" id="KW-0808">Transferase</keyword>
<dbReference type="AlphaFoldDB" id="A0A9P5VJN2"/>
<comment type="similarity">
    <text evidence="3">Belongs to the acetyltransferase family. RimJ subfamily.</text>
</comment>
<dbReference type="InterPro" id="IPR051531">
    <property type="entry name" value="N-acetyltransferase"/>
</dbReference>
<dbReference type="PANTHER" id="PTHR43792">
    <property type="entry name" value="GNAT FAMILY, PUTATIVE (AFU_ORTHOLOGUE AFUA_3G00765)-RELATED-RELATED"/>
    <property type="match status" value="1"/>
</dbReference>